<dbReference type="STRING" id="1137993.SAMN05660209_00721"/>
<dbReference type="NCBIfam" id="TIGR03086">
    <property type="entry name" value="TIGR03086 family metal-binding protein"/>
    <property type="match status" value="1"/>
</dbReference>
<gene>
    <name evidence="3" type="ORF">SAMN05660209_00721</name>
</gene>
<evidence type="ECO:0000259" key="2">
    <source>
        <dbReference type="Pfam" id="PF11716"/>
    </source>
</evidence>
<keyword evidence="4" id="KW-1185">Reference proteome</keyword>
<evidence type="ECO:0000313" key="4">
    <source>
        <dbReference type="Proteomes" id="UP000198921"/>
    </source>
</evidence>
<dbReference type="SUPFAM" id="SSF109854">
    <property type="entry name" value="DinB/YfiT-like putative metalloenzymes"/>
    <property type="match status" value="1"/>
</dbReference>
<proteinExistence type="predicted"/>
<evidence type="ECO:0000313" key="3">
    <source>
        <dbReference type="EMBL" id="SDX56771.1"/>
    </source>
</evidence>
<feature type="region of interest" description="Disordered" evidence="1">
    <location>
        <begin position="185"/>
        <end position="227"/>
    </location>
</feature>
<accession>A0A1H3CRH9</accession>
<dbReference type="NCBIfam" id="TIGR03083">
    <property type="entry name" value="maleylpyruvate isomerase family mycothiol-dependent enzyme"/>
    <property type="match status" value="1"/>
</dbReference>
<organism evidence="3 4">
    <name type="scientific">Geodermatophilus africanus</name>
    <dbReference type="NCBI Taxonomy" id="1137993"/>
    <lineage>
        <taxon>Bacteria</taxon>
        <taxon>Bacillati</taxon>
        <taxon>Actinomycetota</taxon>
        <taxon>Actinomycetes</taxon>
        <taxon>Geodermatophilales</taxon>
        <taxon>Geodermatophilaceae</taxon>
        <taxon>Geodermatophilus</taxon>
    </lineage>
</organism>
<feature type="compositionally biased region" description="Basic and acidic residues" evidence="1">
    <location>
        <begin position="7"/>
        <end position="18"/>
    </location>
</feature>
<feature type="region of interest" description="Disordered" evidence="1">
    <location>
        <begin position="1"/>
        <end position="29"/>
    </location>
</feature>
<dbReference type="Gene3D" id="1.20.120.450">
    <property type="entry name" value="dinb family like domain"/>
    <property type="match status" value="1"/>
</dbReference>
<feature type="domain" description="Mycothiol-dependent maleylpyruvate isomerase metal-binding" evidence="2">
    <location>
        <begin position="42"/>
        <end position="162"/>
    </location>
</feature>
<evidence type="ECO:0000256" key="1">
    <source>
        <dbReference type="SAM" id="MobiDB-lite"/>
    </source>
</evidence>
<reference evidence="4" key="1">
    <citation type="submission" date="2016-10" db="EMBL/GenBank/DDBJ databases">
        <authorList>
            <person name="Varghese N."/>
            <person name="Submissions S."/>
        </authorList>
    </citation>
    <scope>NUCLEOTIDE SEQUENCE [LARGE SCALE GENOMIC DNA]</scope>
    <source>
        <strain evidence="4">DSM 45422</strain>
    </source>
</reference>
<dbReference type="InterPro" id="IPR017520">
    <property type="entry name" value="CHP03086"/>
</dbReference>
<dbReference type="InterPro" id="IPR024344">
    <property type="entry name" value="MDMPI_metal-binding"/>
</dbReference>
<sequence length="227" mass="23066">MFSLVDANRHGTAAEREAGAPALSSVPPDGLPSMTTIQLDLGAQAAAVARVVAGVRDDQLGDPTPCAGTSVAGLLAHLAGLTTAFRMAAEKIPVHGGPSASPDDLPPDWRTRLPAQLDELVAAWRQPSAWEGTATAGGVTMPAPVAGIVALDEVLVHGWDLAVATAQDYPADPASVAACTGFAEQSAAEGPTPGLFGPPVPVQDDAPPLDRLLGLTGRDPAWRRPGS</sequence>
<protein>
    <submittedName>
        <fullName evidence="3">TIGR03086 family protein</fullName>
    </submittedName>
</protein>
<dbReference type="Pfam" id="PF11716">
    <property type="entry name" value="MDMPI_N"/>
    <property type="match status" value="1"/>
</dbReference>
<dbReference type="GO" id="GO:0046872">
    <property type="term" value="F:metal ion binding"/>
    <property type="evidence" value="ECO:0007669"/>
    <property type="project" value="InterPro"/>
</dbReference>
<dbReference type="InterPro" id="IPR017517">
    <property type="entry name" value="Maleyloyr_isom"/>
</dbReference>
<dbReference type="Proteomes" id="UP000198921">
    <property type="component" value="Unassembled WGS sequence"/>
</dbReference>
<name>A0A1H3CRH9_9ACTN</name>
<dbReference type="InterPro" id="IPR034660">
    <property type="entry name" value="DinB/YfiT-like"/>
</dbReference>
<dbReference type="EMBL" id="FNOT01000002">
    <property type="protein sequence ID" value="SDX56771.1"/>
    <property type="molecule type" value="Genomic_DNA"/>
</dbReference>
<dbReference type="AlphaFoldDB" id="A0A1H3CRH9"/>